<dbReference type="InterPro" id="IPR020581">
    <property type="entry name" value="GDC_P"/>
</dbReference>
<keyword evidence="4 8" id="KW-0560">Oxidoreductase</keyword>
<dbReference type="GO" id="GO:0016594">
    <property type="term" value="F:glycine binding"/>
    <property type="evidence" value="ECO:0007669"/>
    <property type="project" value="TreeGrafter"/>
</dbReference>
<feature type="domain" description="Glycine dehydrogenase C-terminal" evidence="7">
    <location>
        <begin position="373"/>
        <end position="478"/>
    </location>
</feature>
<dbReference type="PaxDb" id="584708-Apau_0312"/>
<comment type="function">
    <text evidence="1">The glycine cleavage system catalyzes the degradation of glycine. The P protein binds the alpha-amino group of glycine through its pyridoxal phosphate cofactor; CO(2) is released and the remaining methylamine moiety is then transferred to the lipoamide cofactor of the H protein.</text>
</comment>
<dbReference type="GO" id="GO:0019464">
    <property type="term" value="P:glycine decarboxylation via glycine cleavage system"/>
    <property type="evidence" value="ECO:0007669"/>
    <property type="project" value="TreeGrafter"/>
</dbReference>
<dbReference type="PANTHER" id="PTHR11773">
    <property type="entry name" value="GLYCINE DEHYDROGENASE, DECARBOXYLATING"/>
    <property type="match status" value="1"/>
</dbReference>
<dbReference type="AlphaFoldDB" id="E3CYL6"/>
<dbReference type="EC" id="1.4.4.2" evidence="2"/>
<name>E3CYL6_9BACT</name>
<proteinExistence type="predicted"/>
<keyword evidence="9" id="KW-1185">Reference proteome</keyword>
<dbReference type="Proteomes" id="UP000005096">
    <property type="component" value="Chromosome"/>
</dbReference>
<dbReference type="EMBL" id="CM001022">
    <property type="protein sequence ID" value="EFQ22747.1"/>
    <property type="molecule type" value="Genomic_DNA"/>
</dbReference>
<evidence type="ECO:0000256" key="5">
    <source>
        <dbReference type="ARBA" id="ARBA00049026"/>
    </source>
</evidence>
<comment type="catalytic activity">
    <reaction evidence="5">
        <text>N(6)-[(R)-lipoyl]-L-lysyl-[glycine-cleavage complex H protein] + glycine + H(+) = N(6)-[(R)-S(8)-aminomethyldihydrolipoyl]-L-lysyl-[glycine-cleavage complex H protein] + CO2</text>
        <dbReference type="Rhea" id="RHEA:24304"/>
        <dbReference type="Rhea" id="RHEA-COMP:10494"/>
        <dbReference type="Rhea" id="RHEA-COMP:10495"/>
        <dbReference type="ChEBI" id="CHEBI:15378"/>
        <dbReference type="ChEBI" id="CHEBI:16526"/>
        <dbReference type="ChEBI" id="CHEBI:57305"/>
        <dbReference type="ChEBI" id="CHEBI:83099"/>
        <dbReference type="ChEBI" id="CHEBI:83143"/>
        <dbReference type="EC" id="1.4.4.2"/>
    </reaction>
</comment>
<dbReference type="Gene3D" id="3.40.640.10">
    <property type="entry name" value="Type I PLP-dependent aspartate aminotransferase-like (Major domain)"/>
    <property type="match status" value="1"/>
</dbReference>
<feature type="domain" description="Aminotransferase class V" evidence="6">
    <location>
        <begin position="168"/>
        <end position="301"/>
    </location>
</feature>
<dbReference type="Pfam" id="PF00266">
    <property type="entry name" value="Aminotran_5"/>
    <property type="match status" value="1"/>
</dbReference>
<gene>
    <name evidence="8" type="ORF">Apau_0312</name>
</gene>
<evidence type="ECO:0000256" key="3">
    <source>
        <dbReference type="ARBA" id="ARBA00022898"/>
    </source>
</evidence>
<dbReference type="InterPro" id="IPR000192">
    <property type="entry name" value="Aminotrans_V_dom"/>
</dbReference>
<evidence type="ECO:0000256" key="1">
    <source>
        <dbReference type="ARBA" id="ARBA00003788"/>
    </source>
</evidence>
<dbReference type="Gene3D" id="3.90.1150.10">
    <property type="entry name" value="Aspartate Aminotransferase, domain 1"/>
    <property type="match status" value="1"/>
</dbReference>
<evidence type="ECO:0000256" key="4">
    <source>
        <dbReference type="ARBA" id="ARBA00023002"/>
    </source>
</evidence>
<evidence type="ECO:0000313" key="9">
    <source>
        <dbReference type="Proteomes" id="UP000005096"/>
    </source>
</evidence>
<dbReference type="HOGENOM" id="CLU_004620_5_0_0"/>
<dbReference type="InterPro" id="IPR015424">
    <property type="entry name" value="PyrdxlP-dep_Trfase"/>
</dbReference>
<dbReference type="RefSeq" id="WP_006299894.1">
    <property type="nucleotide sequence ID" value="NZ_CM001022.1"/>
</dbReference>
<dbReference type="eggNOG" id="COG1003">
    <property type="taxonomic scope" value="Bacteria"/>
</dbReference>
<dbReference type="OrthoDB" id="9801272at2"/>
<organism evidence="8 9">
    <name type="scientific">Aminomonas paucivorans DSM 12260</name>
    <dbReference type="NCBI Taxonomy" id="584708"/>
    <lineage>
        <taxon>Bacteria</taxon>
        <taxon>Thermotogati</taxon>
        <taxon>Synergistota</taxon>
        <taxon>Synergistia</taxon>
        <taxon>Synergistales</taxon>
        <taxon>Synergistaceae</taxon>
        <taxon>Aminomonas</taxon>
    </lineage>
</organism>
<sequence length="525" mass="58737">MKTNPKTEPRDFHQARWDEPILFELSSPGERGVQVPAPGPAAAACGDPLRDLPEGMRRKTPPALPEMAQMRVLRHYLRLSQENLGADLNVDIGQGTCTMKYSPKINDQFAASPKLAELHPLQDPSTVQGALEILHETERFLKEVSGLDRFCLHPGGGSQAILGIGSVIRNWVDAQGLSGQKDEIVTTIFSHPSNPAVAKIKGFKVVTVYPDPVTGRPDLEAFKAAVNERTAALLITNPEDIGIYNPHIREMTDLVHSVGGLCSYDQANANGILGITRAKEAGFDLCFFNLHKTFSSPHGCGGPGSGVFGVREHLVPFLPAPVVDKDAQGRFFLQYQGVDRENRIKDYYGVLPAIVRAYAWILSLGDEGLREVARVSILNNNYIFRKILQIPGFEAPYAKGEHRMEQVRYSMQDLMDATGCGIGDVQNRIFDYGMHIWSSHEPWLVPQPFTVEPTESYSVEEMDEYVAVLERIAREARENPEILKHAPHRSTIHHVDHDALEDPKRWAITWRAYQRKYRGYFEPRS</sequence>
<evidence type="ECO:0000259" key="6">
    <source>
        <dbReference type="Pfam" id="PF00266"/>
    </source>
</evidence>
<evidence type="ECO:0000259" key="7">
    <source>
        <dbReference type="Pfam" id="PF21478"/>
    </source>
</evidence>
<dbReference type="NCBIfam" id="NF003346">
    <property type="entry name" value="PRK04366.1"/>
    <property type="match status" value="1"/>
</dbReference>
<dbReference type="InterPro" id="IPR049316">
    <property type="entry name" value="GDC-P_C"/>
</dbReference>
<dbReference type="GO" id="GO:0005829">
    <property type="term" value="C:cytosol"/>
    <property type="evidence" value="ECO:0007669"/>
    <property type="project" value="TreeGrafter"/>
</dbReference>
<keyword evidence="3" id="KW-0663">Pyridoxal phosphate</keyword>
<reference evidence="8 9" key="1">
    <citation type="journal article" date="2010" name="Stand. Genomic Sci.">
        <title>Non-contiguous finished genome sequence of Aminomonas paucivorans type strain (GLU-3).</title>
        <authorList>
            <person name="Pitluck S."/>
            <person name="Yasawong M."/>
            <person name="Held B."/>
            <person name="Lapidus A."/>
            <person name="Nolan M."/>
            <person name="Copeland A."/>
            <person name="Lucas S."/>
            <person name="Del Rio T.G."/>
            <person name="Tice H."/>
            <person name="Cheng J.F."/>
            <person name="Chertkov O."/>
            <person name="Goodwin L."/>
            <person name="Tapia R."/>
            <person name="Han C."/>
            <person name="Liolios K."/>
            <person name="Ivanova N."/>
            <person name="Mavromatis K."/>
            <person name="Ovchinnikova G."/>
            <person name="Pati A."/>
            <person name="Chen A."/>
            <person name="Palaniappan K."/>
            <person name="Land M."/>
            <person name="Hauser L."/>
            <person name="Chang Y.J."/>
            <person name="Jeffries C.D."/>
            <person name="Pukall R."/>
            <person name="Spring S."/>
            <person name="Rohde M."/>
            <person name="Sikorski J."/>
            <person name="Goker M."/>
            <person name="Woyke T."/>
            <person name="Bristow J."/>
            <person name="Eisen J.A."/>
            <person name="Markowitz V."/>
            <person name="Hugenholtz P."/>
            <person name="Kyrpides N.C."/>
            <person name="Klenk H.P."/>
        </authorList>
    </citation>
    <scope>NUCLEOTIDE SEQUENCE [LARGE SCALE GENOMIC DNA]</scope>
    <source>
        <strain evidence="8 9">DSM 12260</strain>
    </source>
</reference>
<accession>E3CYL6</accession>
<dbReference type="PANTHER" id="PTHR11773:SF1">
    <property type="entry name" value="GLYCINE DEHYDROGENASE (DECARBOXYLATING), MITOCHONDRIAL"/>
    <property type="match status" value="1"/>
</dbReference>
<dbReference type="STRING" id="584708.Apau_0312"/>
<protein>
    <recommendedName>
        <fullName evidence="2">glycine dehydrogenase (aminomethyl-transferring)</fullName>
        <ecNumber evidence="2">1.4.4.2</ecNumber>
    </recommendedName>
</protein>
<dbReference type="InterPro" id="IPR015422">
    <property type="entry name" value="PyrdxlP-dep_Trfase_small"/>
</dbReference>
<evidence type="ECO:0000256" key="2">
    <source>
        <dbReference type="ARBA" id="ARBA00012134"/>
    </source>
</evidence>
<dbReference type="SUPFAM" id="SSF53383">
    <property type="entry name" value="PLP-dependent transferases"/>
    <property type="match status" value="1"/>
</dbReference>
<dbReference type="InterPro" id="IPR015421">
    <property type="entry name" value="PyrdxlP-dep_Trfase_major"/>
</dbReference>
<dbReference type="GO" id="GO:0004375">
    <property type="term" value="F:glycine dehydrogenase (decarboxylating) activity"/>
    <property type="evidence" value="ECO:0007669"/>
    <property type="project" value="UniProtKB-EC"/>
</dbReference>
<dbReference type="Pfam" id="PF21478">
    <property type="entry name" value="GcvP2_C"/>
    <property type="match status" value="1"/>
</dbReference>
<evidence type="ECO:0000313" key="8">
    <source>
        <dbReference type="EMBL" id="EFQ22747.1"/>
    </source>
</evidence>
<dbReference type="Gene3D" id="6.20.440.10">
    <property type="match status" value="1"/>
</dbReference>
<dbReference type="GO" id="GO:0005960">
    <property type="term" value="C:glycine cleavage complex"/>
    <property type="evidence" value="ECO:0007669"/>
    <property type="project" value="TreeGrafter"/>
</dbReference>
<dbReference type="GO" id="GO:0030170">
    <property type="term" value="F:pyridoxal phosphate binding"/>
    <property type="evidence" value="ECO:0007669"/>
    <property type="project" value="TreeGrafter"/>
</dbReference>